<dbReference type="InterPro" id="IPR004358">
    <property type="entry name" value="Sig_transdc_His_kin-like_C"/>
</dbReference>
<dbReference type="RefSeq" id="WP_109515506.1">
    <property type="nucleotide sequence ID" value="NZ_PDOA01000002.1"/>
</dbReference>
<dbReference type="InterPro" id="IPR005467">
    <property type="entry name" value="His_kinase_dom"/>
</dbReference>
<dbReference type="SUPFAM" id="SSF55874">
    <property type="entry name" value="ATPase domain of HSP90 chaperone/DNA topoisomerase II/histidine kinase"/>
    <property type="match status" value="1"/>
</dbReference>
<dbReference type="InterPro" id="IPR036641">
    <property type="entry name" value="HPT_dom_sf"/>
</dbReference>
<dbReference type="PROSITE" id="PS50851">
    <property type="entry name" value="CHEW"/>
    <property type="match status" value="1"/>
</dbReference>
<evidence type="ECO:0000259" key="13">
    <source>
        <dbReference type="PROSITE" id="PS50894"/>
    </source>
</evidence>
<evidence type="ECO:0000256" key="10">
    <source>
        <dbReference type="SAM" id="MobiDB-lite"/>
    </source>
</evidence>
<dbReference type="Pfam" id="PF02518">
    <property type="entry name" value="HATPase_c"/>
    <property type="match status" value="1"/>
</dbReference>
<dbReference type="FunFam" id="3.30.565.10:FF:000016">
    <property type="entry name" value="Chemotaxis protein CheA, putative"/>
    <property type="match status" value="1"/>
</dbReference>
<feature type="region of interest" description="Disordered" evidence="10">
    <location>
        <begin position="254"/>
        <end position="294"/>
    </location>
</feature>
<proteinExistence type="predicted"/>
<dbReference type="GO" id="GO:0000155">
    <property type="term" value="F:phosphorelay sensor kinase activity"/>
    <property type="evidence" value="ECO:0007669"/>
    <property type="project" value="UniProtKB-ARBA"/>
</dbReference>
<feature type="domain" description="HPt" evidence="13">
    <location>
        <begin position="1"/>
        <end position="99"/>
    </location>
</feature>
<dbReference type="Gene3D" id="1.20.120.160">
    <property type="entry name" value="HPT domain"/>
    <property type="match status" value="1"/>
</dbReference>
<dbReference type="SMART" id="SM00387">
    <property type="entry name" value="HATPase_c"/>
    <property type="match status" value="1"/>
</dbReference>
<evidence type="ECO:0000256" key="1">
    <source>
        <dbReference type="ARBA" id="ARBA00000085"/>
    </source>
</evidence>
<accession>A0A2U1V7K5</accession>
<comment type="function">
    <text evidence="8">Involved in the transmission of sensory signals from the chemoreceptors to the flagellar motors. CheA is autophosphorylated; it can transfer its phosphate group to either CheB or CheY.</text>
</comment>
<keyword evidence="7" id="KW-0902">Two-component regulatory system</keyword>
<protein>
    <recommendedName>
        <fullName evidence="3">Chemotaxis protein CheA</fullName>
        <ecNumber evidence="2">2.7.13.3</ecNumber>
    </recommendedName>
</protein>
<dbReference type="PROSITE" id="PS50894">
    <property type="entry name" value="HPT"/>
    <property type="match status" value="1"/>
</dbReference>
<gene>
    <name evidence="14" type="ORF">CR165_03075</name>
</gene>
<organism evidence="14 15">
    <name type="scientific">Teichococcus aestuarii</name>
    <dbReference type="NCBI Taxonomy" id="568898"/>
    <lineage>
        <taxon>Bacteria</taxon>
        <taxon>Pseudomonadati</taxon>
        <taxon>Pseudomonadota</taxon>
        <taxon>Alphaproteobacteria</taxon>
        <taxon>Acetobacterales</taxon>
        <taxon>Roseomonadaceae</taxon>
        <taxon>Roseomonas</taxon>
    </lineage>
</organism>
<evidence type="ECO:0000256" key="4">
    <source>
        <dbReference type="ARBA" id="ARBA00022553"/>
    </source>
</evidence>
<dbReference type="SUPFAM" id="SSF47226">
    <property type="entry name" value="Histidine-containing phosphotransfer domain, HPT domain"/>
    <property type="match status" value="1"/>
</dbReference>
<evidence type="ECO:0000256" key="2">
    <source>
        <dbReference type="ARBA" id="ARBA00012438"/>
    </source>
</evidence>
<reference evidence="15" key="1">
    <citation type="submission" date="2017-10" db="EMBL/GenBank/DDBJ databases">
        <authorList>
            <person name="Toshchakov S.V."/>
            <person name="Goeva M.A."/>
        </authorList>
    </citation>
    <scope>NUCLEOTIDE SEQUENCE [LARGE SCALE GENOMIC DNA]</scope>
    <source>
        <strain evidence="15">JR1/69-1-13</strain>
    </source>
</reference>
<evidence type="ECO:0000259" key="11">
    <source>
        <dbReference type="PROSITE" id="PS50109"/>
    </source>
</evidence>
<dbReference type="InterPro" id="IPR008207">
    <property type="entry name" value="Sig_transdc_His_kin_Hpt_dom"/>
</dbReference>
<dbReference type="SUPFAM" id="SSF50341">
    <property type="entry name" value="CheW-like"/>
    <property type="match status" value="1"/>
</dbReference>
<dbReference type="InterPro" id="IPR003594">
    <property type="entry name" value="HATPase_dom"/>
</dbReference>
<dbReference type="Gene3D" id="2.40.50.180">
    <property type="entry name" value="CheA-289, Domain 4"/>
    <property type="match status" value="1"/>
</dbReference>
<dbReference type="Gene3D" id="3.30.565.10">
    <property type="entry name" value="Histidine kinase-like ATPase, C-terminal domain"/>
    <property type="match status" value="1"/>
</dbReference>
<dbReference type="SMART" id="SM00260">
    <property type="entry name" value="CheW"/>
    <property type="match status" value="1"/>
</dbReference>
<dbReference type="InterPro" id="IPR036890">
    <property type="entry name" value="HATPase_C_sf"/>
</dbReference>
<feature type="domain" description="Histidine kinase" evidence="11">
    <location>
        <begin position="345"/>
        <end position="544"/>
    </location>
</feature>
<evidence type="ECO:0000256" key="7">
    <source>
        <dbReference type="ARBA" id="ARBA00023012"/>
    </source>
</evidence>
<dbReference type="PROSITE" id="PS50109">
    <property type="entry name" value="HIS_KIN"/>
    <property type="match status" value="1"/>
</dbReference>
<dbReference type="Pfam" id="PF01584">
    <property type="entry name" value="CheW"/>
    <property type="match status" value="1"/>
</dbReference>
<dbReference type="InterPro" id="IPR002545">
    <property type="entry name" value="CheW-lke_dom"/>
</dbReference>
<dbReference type="EC" id="2.7.13.3" evidence="2"/>
<feature type="compositionally biased region" description="Low complexity" evidence="10">
    <location>
        <begin position="258"/>
        <end position="269"/>
    </location>
</feature>
<dbReference type="Pfam" id="PF01627">
    <property type="entry name" value="Hpt"/>
    <property type="match status" value="1"/>
</dbReference>
<dbReference type="GO" id="GO:0006935">
    <property type="term" value="P:chemotaxis"/>
    <property type="evidence" value="ECO:0007669"/>
    <property type="project" value="InterPro"/>
</dbReference>
<dbReference type="OrthoDB" id="9803176at2"/>
<feature type="modified residue" description="Phosphohistidine" evidence="9">
    <location>
        <position position="44"/>
    </location>
</feature>
<dbReference type="InterPro" id="IPR036061">
    <property type="entry name" value="CheW-like_dom_sf"/>
</dbReference>
<keyword evidence="4 9" id="KW-0597">Phosphoprotein</keyword>
<dbReference type="SMART" id="SM00073">
    <property type="entry name" value="HPT"/>
    <property type="match status" value="1"/>
</dbReference>
<keyword evidence="15" id="KW-1185">Reference proteome</keyword>
<evidence type="ECO:0000256" key="3">
    <source>
        <dbReference type="ARBA" id="ARBA00021495"/>
    </source>
</evidence>
<keyword evidence="6" id="KW-0418">Kinase</keyword>
<evidence type="ECO:0000256" key="5">
    <source>
        <dbReference type="ARBA" id="ARBA00022679"/>
    </source>
</evidence>
<keyword evidence="5" id="KW-0808">Transferase</keyword>
<sequence>MNELRDQFLIEGRELLEQVGEALPALRAAQPGPALLDRLFRAVHTLKGSVGLFPLAPMGLVLHAMEDRLDTLRAAPATPEVVLALQDAAACCEAWLEEFASEDGLPDGAAAEAAALAARLRPGPGPAGGTGAAPSAGQARAAGEAETAWLVPLAARHAAALAAAWAEGRRVMALRYRPDAGCFFLGEDPLALLRRLPGLLALELSPRLPWPEPAQLDPYACNLEILALTLEAPDALRQVFRFVADQCVLAEVPATAPGNETTGNETTGGETTGGETPGRETPGGRMPDARTPARPLRVEPARIEALAARLGALAVTGNALAPLVARAAALDPALGRDLAERQAAIGRLVAELDGMVAGLRRLPLSRSFRRLPALARETAARLGKEATLEMAGEALEADRAIVEGLYEPLLHLLRNALDHGIEPPAERQARGKPPAGRLRLAARRAGERLEISLSDDGAGLDPERLRAAARARGVAGAAAMDEAALHALLFTPGFSTAAGVSDISGRGVGMDAVRAAIAALGGHVALESRKGEGITVRLSLPQAAALRALLLLRAGGEELAVPVEAVAETLRLPAARILPLAGLPGEAAAFVLRGRTVPLLDLGALLGLPRRAEGAAVTRVLVTAGAQPVGLAVEAFGRRLDAPLRPLEGLMAGMPGLLGTALDDEGRVRMVLDLPELTR</sequence>
<dbReference type="PANTHER" id="PTHR43395">
    <property type="entry name" value="SENSOR HISTIDINE KINASE CHEA"/>
    <property type="match status" value="1"/>
</dbReference>
<evidence type="ECO:0000256" key="6">
    <source>
        <dbReference type="ARBA" id="ARBA00022777"/>
    </source>
</evidence>
<dbReference type="PRINTS" id="PR00344">
    <property type="entry name" value="BCTRLSENSOR"/>
</dbReference>
<evidence type="ECO:0000313" key="15">
    <source>
        <dbReference type="Proteomes" id="UP000245048"/>
    </source>
</evidence>
<evidence type="ECO:0000313" key="14">
    <source>
        <dbReference type="EMBL" id="PWC29871.1"/>
    </source>
</evidence>
<feature type="domain" description="CheW-like" evidence="12">
    <location>
        <begin position="546"/>
        <end position="679"/>
    </location>
</feature>
<dbReference type="PANTHER" id="PTHR43395:SF8">
    <property type="entry name" value="HISTIDINE KINASE"/>
    <property type="match status" value="1"/>
</dbReference>
<evidence type="ECO:0000259" key="12">
    <source>
        <dbReference type="PROSITE" id="PS50851"/>
    </source>
</evidence>
<evidence type="ECO:0000256" key="9">
    <source>
        <dbReference type="PROSITE-ProRule" id="PRU00110"/>
    </source>
</evidence>
<name>A0A2U1V7K5_9PROT</name>
<evidence type="ECO:0000256" key="8">
    <source>
        <dbReference type="ARBA" id="ARBA00035100"/>
    </source>
</evidence>
<dbReference type="EMBL" id="PDOA01000002">
    <property type="protein sequence ID" value="PWC29871.1"/>
    <property type="molecule type" value="Genomic_DNA"/>
</dbReference>
<comment type="catalytic activity">
    <reaction evidence="1">
        <text>ATP + protein L-histidine = ADP + protein N-phospho-L-histidine.</text>
        <dbReference type="EC" id="2.7.13.3"/>
    </reaction>
</comment>
<dbReference type="AlphaFoldDB" id="A0A2U1V7K5"/>
<dbReference type="Proteomes" id="UP000245048">
    <property type="component" value="Unassembled WGS sequence"/>
</dbReference>
<dbReference type="CDD" id="cd00088">
    <property type="entry name" value="HPT"/>
    <property type="match status" value="1"/>
</dbReference>
<dbReference type="InterPro" id="IPR051315">
    <property type="entry name" value="Bact_Chemotaxis_CheA"/>
</dbReference>
<comment type="caution">
    <text evidence="14">The sequence shown here is derived from an EMBL/GenBank/DDBJ whole genome shotgun (WGS) entry which is preliminary data.</text>
</comment>